<name>A0A4Y2AWE6_ARAVE</name>
<dbReference type="PANTHER" id="PTHR24379">
    <property type="entry name" value="KRAB AND ZINC FINGER DOMAIN-CONTAINING"/>
    <property type="match status" value="1"/>
</dbReference>
<keyword evidence="4" id="KW-0862">Zinc</keyword>
<evidence type="ECO:0000256" key="5">
    <source>
        <dbReference type="PROSITE-ProRule" id="PRU00042"/>
    </source>
</evidence>
<protein>
    <recommendedName>
        <fullName evidence="6">C2H2-type domain-containing protein</fullName>
    </recommendedName>
</protein>
<organism evidence="7 8">
    <name type="scientific">Araneus ventricosus</name>
    <name type="common">Orbweaver spider</name>
    <name type="synonym">Epeira ventricosa</name>
    <dbReference type="NCBI Taxonomy" id="182803"/>
    <lineage>
        <taxon>Eukaryota</taxon>
        <taxon>Metazoa</taxon>
        <taxon>Ecdysozoa</taxon>
        <taxon>Arthropoda</taxon>
        <taxon>Chelicerata</taxon>
        <taxon>Arachnida</taxon>
        <taxon>Araneae</taxon>
        <taxon>Araneomorphae</taxon>
        <taxon>Entelegynae</taxon>
        <taxon>Araneoidea</taxon>
        <taxon>Araneidae</taxon>
        <taxon>Araneus</taxon>
    </lineage>
</organism>
<dbReference type="PROSITE" id="PS00028">
    <property type="entry name" value="ZINC_FINGER_C2H2_1"/>
    <property type="match status" value="9"/>
</dbReference>
<dbReference type="GO" id="GO:0000977">
    <property type="term" value="F:RNA polymerase II transcription regulatory region sequence-specific DNA binding"/>
    <property type="evidence" value="ECO:0007669"/>
    <property type="project" value="TreeGrafter"/>
</dbReference>
<dbReference type="PROSITE" id="PS50157">
    <property type="entry name" value="ZINC_FINGER_C2H2_2"/>
    <property type="match status" value="9"/>
</dbReference>
<dbReference type="Pfam" id="PF12874">
    <property type="entry name" value="zf-met"/>
    <property type="match status" value="2"/>
</dbReference>
<feature type="domain" description="C2H2-type" evidence="6">
    <location>
        <begin position="571"/>
        <end position="598"/>
    </location>
</feature>
<keyword evidence="3 5" id="KW-0863">Zinc-finger</keyword>
<feature type="domain" description="C2H2-type" evidence="6">
    <location>
        <begin position="671"/>
        <end position="699"/>
    </location>
</feature>
<dbReference type="SUPFAM" id="SSF57667">
    <property type="entry name" value="beta-beta-alpha zinc fingers"/>
    <property type="match status" value="3"/>
</dbReference>
<dbReference type="EMBL" id="BGPR01000035">
    <property type="protein sequence ID" value="GBL83857.1"/>
    <property type="molecule type" value="Genomic_DNA"/>
</dbReference>
<evidence type="ECO:0000256" key="4">
    <source>
        <dbReference type="ARBA" id="ARBA00022833"/>
    </source>
</evidence>
<dbReference type="PANTHER" id="PTHR24379:SF127">
    <property type="entry name" value="BLOODY FINGERS-RELATED"/>
    <property type="match status" value="1"/>
</dbReference>
<feature type="domain" description="C2H2-type" evidence="6">
    <location>
        <begin position="830"/>
        <end position="857"/>
    </location>
</feature>
<keyword evidence="1" id="KW-0479">Metal-binding</keyword>
<accession>A0A4Y2AWE6</accession>
<dbReference type="AlphaFoldDB" id="A0A4Y2AWE6"/>
<dbReference type="SMART" id="SM00355">
    <property type="entry name" value="ZnF_C2H2"/>
    <property type="match status" value="9"/>
</dbReference>
<evidence type="ECO:0000259" key="6">
    <source>
        <dbReference type="PROSITE" id="PS50157"/>
    </source>
</evidence>
<feature type="domain" description="C2H2-type" evidence="6">
    <location>
        <begin position="705"/>
        <end position="732"/>
    </location>
</feature>
<proteinExistence type="predicted"/>
<keyword evidence="2" id="KW-0677">Repeat</keyword>
<gene>
    <name evidence="7" type="ORF">AVEN_100774_1</name>
</gene>
<feature type="domain" description="C2H2-type" evidence="6">
    <location>
        <begin position="405"/>
        <end position="433"/>
    </location>
</feature>
<sequence>MAAPYGSQNSTNERLTVYETCKKMVESRKPVQQNSKSQNENSNFFQACKLYVERQQQNMNWNIEAMEKLKKISDKSELFVENMDFLLQKLPAVDQDLSEKRTNSRFNKESTDTNLWQKSQKLKMKLFACPKCDAKFEDILELGLHFRQNHLKNRGGQFVVLKSSEMAAPQEALNSPKKRPTVYECDAKFEEILDSEMHFKQNHLENRVGPCVVLKSSEMADLLESQNSTNKTPTVYECNAKFEEVLESELHFKQNQLEKRGGACGVLKSSEMADPQETQNSTNKRPTVYECDAKFEKILESGLHFKQNRLENRGGPCGVIKSSEMADSHGAQNSNSKRLSVYESCKKIIEARNQVQKSLPQTNSSGFELRKPVQQNCKPQNENSIFFQLSKQQQKRNESLGMKLFTCPKCDGKFEGEHKFALHLLAYHVKKRRPVAKPMECNLCQKIFPSEKNYAVHFQSHVVESQQLKMNDVEVELQSSLQKISHKSESFAENMNCFLEKLPTVDQDLSEKNTDFLKESTKTNSWLKSQNLKMYLFACSKCDAKFERGRELVLHSQENHSEKIGHVAIPVECKLCQNKFPSKKDYAIHFQSHVIEKQQQKMNNIEVEFQSAMKKISNKSELFAENMNTFLEKLPTVDQDLSEKKTNSRFNKESAEKNLGLKSQNLKMKLFACPKCDAKYEGERELVLHLRVNHSNRRGRLAIPVKCILCQNIFPSKKDYIIHFRTHSEKKRASPSSQKLCLSNVSHSSKNAKDKKPRRSVWDACKKVLTEKYQQVSSANSKCVVPKLPISEKAVFMNTPPTNLDDLQSDNLVHFKTEAMDVAETDNSNFSCNMCDISFKEIEKYEAHYSTHLDEELCQIREGDEELQVCNVCGGCFTEINTFQAHMLTHVKKELI</sequence>
<dbReference type="GO" id="GO:0000981">
    <property type="term" value="F:DNA-binding transcription factor activity, RNA polymerase II-specific"/>
    <property type="evidence" value="ECO:0007669"/>
    <property type="project" value="TreeGrafter"/>
</dbReference>
<evidence type="ECO:0000313" key="8">
    <source>
        <dbReference type="Proteomes" id="UP000499080"/>
    </source>
</evidence>
<dbReference type="Proteomes" id="UP000499080">
    <property type="component" value="Unassembled WGS sequence"/>
</dbReference>
<keyword evidence="8" id="KW-1185">Reference proteome</keyword>
<reference evidence="7 8" key="1">
    <citation type="journal article" date="2019" name="Sci. Rep.">
        <title>Orb-weaving spider Araneus ventricosus genome elucidates the spidroin gene catalogue.</title>
        <authorList>
            <person name="Kono N."/>
            <person name="Nakamura H."/>
            <person name="Ohtoshi R."/>
            <person name="Moran D.A.P."/>
            <person name="Shinohara A."/>
            <person name="Yoshida Y."/>
            <person name="Fujiwara M."/>
            <person name="Mori M."/>
            <person name="Tomita M."/>
            <person name="Arakawa K."/>
        </authorList>
    </citation>
    <scope>NUCLEOTIDE SEQUENCE [LARGE SCALE GENOMIC DNA]</scope>
</reference>
<evidence type="ECO:0000313" key="7">
    <source>
        <dbReference type="EMBL" id="GBL83857.1"/>
    </source>
</evidence>
<comment type="caution">
    <text evidence="7">The sequence shown here is derived from an EMBL/GenBank/DDBJ whole genome shotgun (WGS) entry which is preliminary data.</text>
</comment>
<feature type="domain" description="C2H2-type" evidence="6">
    <location>
        <begin position="127"/>
        <end position="155"/>
    </location>
</feature>
<feature type="domain" description="C2H2-type" evidence="6">
    <location>
        <begin position="537"/>
        <end position="565"/>
    </location>
</feature>
<evidence type="ECO:0000256" key="1">
    <source>
        <dbReference type="ARBA" id="ARBA00022723"/>
    </source>
</evidence>
<dbReference type="InterPro" id="IPR036236">
    <property type="entry name" value="Znf_C2H2_sf"/>
</dbReference>
<dbReference type="GO" id="GO:0008270">
    <property type="term" value="F:zinc ion binding"/>
    <property type="evidence" value="ECO:0007669"/>
    <property type="project" value="UniProtKB-KW"/>
</dbReference>
<dbReference type="InterPro" id="IPR013087">
    <property type="entry name" value="Znf_C2H2_type"/>
</dbReference>
<feature type="domain" description="C2H2-type" evidence="6">
    <location>
        <begin position="868"/>
        <end position="895"/>
    </location>
</feature>
<evidence type="ECO:0000256" key="3">
    <source>
        <dbReference type="ARBA" id="ARBA00022771"/>
    </source>
</evidence>
<evidence type="ECO:0000256" key="2">
    <source>
        <dbReference type="ARBA" id="ARBA00022737"/>
    </source>
</evidence>
<feature type="domain" description="C2H2-type" evidence="6">
    <location>
        <begin position="439"/>
        <end position="466"/>
    </location>
</feature>
<dbReference type="GO" id="GO:0005634">
    <property type="term" value="C:nucleus"/>
    <property type="evidence" value="ECO:0007669"/>
    <property type="project" value="TreeGrafter"/>
</dbReference>
<dbReference type="Gene3D" id="3.30.160.60">
    <property type="entry name" value="Classic Zinc Finger"/>
    <property type="match status" value="4"/>
</dbReference>
<dbReference type="OrthoDB" id="6430484at2759"/>